<dbReference type="PANTHER" id="PTHR24171:SF8">
    <property type="entry name" value="BRCA1-ASSOCIATED RING DOMAIN PROTEIN 1"/>
    <property type="match status" value="1"/>
</dbReference>
<dbReference type="SUPFAM" id="SSF57850">
    <property type="entry name" value="RING/U-box"/>
    <property type="match status" value="1"/>
</dbReference>
<organism evidence="6 7">
    <name type="scientific">Pythium insidiosum</name>
    <name type="common">Pythiosis disease agent</name>
    <dbReference type="NCBI Taxonomy" id="114742"/>
    <lineage>
        <taxon>Eukaryota</taxon>
        <taxon>Sar</taxon>
        <taxon>Stramenopiles</taxon>
        <taxon>Oomycota</taxon>
        <taxon>Peronosporomycetes</taxon>
        <taxon>Pythiales</taxon>
        <taxon>Pythiaceae</taxon>
        <taxon>Pythium</taxon>
    </lineage>
</organism>
<dbReference type="InterPro" id="IPR003613">
    <property type="entry name" value="Ubox_domain"/>
</dbReference>
<feature type="compositionally biased region" description="Basic and acidic residues" evidence="4">
    <location>
        <begin position="372"/>
        <end position="382"/>
    </location>
</feature>
<dbReference type="SUPFAM" id="SSF48403">
    <property type="entry name" value="Ankyrin repeat"/>
    <property type="match status" value="1"/>
</dbReference>
<dbReference type="InterPro" id="IPR036770">
    <property type="entry name" value="Ankyrin_rpt-contain_sf"/>
</dbReference>
<evidence type="ECO:0000256" key="3">
    <source>
        <dbReference type="PROSITE-ProRule" id="PRU00023"/>
    </source>
</evidence>
<reference evidence="6" key="1">
    <citation type="submission" date="2021-12" db="EMBL/GenBank/DDBJ databases">
        <title>Prjna785345.</title>
        <authorList>
            <person name="Rujirawat T."/>
            <person name="Krajaejun T."/>
        </authorList>
    </citation>
    <scope>NUCLEOTIDE SEQUENCE</scope>
    <source>
        <strain evidence="6">Pi057C3</strain>
    </source>
</reference>
<dbReference type="PROSITE" id="PS50088">
    <property type="entry name" value="ANK_REPEAT"/>
    <property type="match status" value="4"/>
</dbReference>
<proteinExistence type="predicted"/>
<dbReference type="Proteomes" id="UP001209570">
    <property type="component" value="Unassembled WGS sequence"/>
</dbReference>
<feature type="region of interest" description="Disordered" evidence="4">
    <location>
        <begin position="532"/>
        <end position="578"/>
    </location>
</feature>
<gene>
    <name evidence="6" type="ORF">P43SY_006781</name>
</gene>
<dbReference type="PROSITE" id="PS51698">
    <property type="entry name" value="U_BOX"/>
    <property type="match status" value="1"/>
</dbReference>
<evidence type="ECO:0000313" key="6">
    <source>
        <dbReference type="EMBL" id="KAJ0409284.1"/>
    </source>
</evidence>
<dbReference type="GO" id="GO:0085020">
    <property type="term" value="P:protein K6-linked ubiquitination"/>
    <property type="evidence" value="ECO:0007669"/>
    <property type="project" value="TreeGrafter"/>
</dbReference>
<dbReference type="EMBL" id="JAKCXM010000005">
    <property type="protein sequence ID" value="KAJ0409284.1"/>
    <property type="molecule type" value="Genomic_DNA"/>
</dbReference>
<evidence type="ECO:0000256" key="4">
    <source>
        <dbReference type="SAM" id="MobiDB-lite"/>
    </source>
</evidence>
<keyword evidence="7" id="KW-1185">Reference proteome</keyword>
<feature type="region of interest" description="Disordered" evidence="4">
    <location>
        <begin position="428"/>
        <end position="465"/>
    </location>
</feature>
<dbReference type="Gene3D" id="3.30.40.10">
    <property type="entry name" value="Zinc/RING finger domain, C3HC4 (zinc finger)"/>
    <property type="match status" value="1"/>
</dbReference>
<dbReference type="InterPro" id="IPR002110">
    <property type="entry name" value="Ankyrin_rpt"/>
</dbReference>
<sequence>MGSGASSQAAFEHMLACTMILGEAMVNGLDPRYVRFPDMYRLYDFHVGPKKHQQRSFQGGQMILFVHAADDDEDDAVNGKLQQIKVLGDDPTKCVVKATRGAGAGGNDDDEDDDGPAESNGDFLVVFVNGDKIVLDKKTLNIPNNDGWTPLHACCHTLNAQEAGITILKELVDRKENLNLTTRRGPGSFSCGWTPLHIAVAYGLEALALKLIRAGAEVNTKNTVGWTPLYDACHRGYATVVRELLKAGAQHDVICPEFALCPYPGQHPLAEAARQGGVEVVKVLLEWGVDKNAVNSLGWTALHEAAYHNRVAVVKTLIVYGADVLVRTKKGSLARDVTISSEIRDMLADLSKDAPAASPKRITSAQEDADDDAKHDDGEKASSPKKSPSKAAAVAPIVPLSRKEDYALLGDLPSLQAKAPPAIEIRDADDPAQDDADEEDAASETSSRSPSKHHKKKRKNKKHATEIPAEFKCAVTLKLLKDPLRSPLGQVFEREVIETWFRDFGNRCPLTGEPLSLAQLVPDEKLKAEIKDWKKGSRKSNNSEREERTVAGPEEKAPQDLKPIAAAVTTAQDDPYDF</sequence>
<keyword evidence="1" id="KW-0677">Repeat</keyword>
<evidence type="ECO:0000256" key="2">
    <source>
        <dbReference type="ARBA" id="ARBA00023043"/>
    </source>
</evidence>
<dbReference type="InterPro" id="IPR045210">
    <property type="entry name" value="RING-Ubox_PUB"/>
</dbReference>
<evidence type="ECO:0000256" key="1">
    <source>
        <dbReference type="ARBA" id="ARBA00022737"/>
    </source>
</evidence>
<dbReference type="SMART" id="SM00248">
    <property type="entry name" value="ANK"/>
    <property type="match status" value="5"/>
</dbReference>
<dbReference type="PANTHER" id="PTHR24171">
    <property type="entry name" value="ANKYRIN REPEAT DOMAIN-CONTAINING PROTEIN 39-RELATED"/>
    <property type="match status" value="1"/>
</dbReference>
<accession>A0AAD5M972</accession>
<feature type="compositionally biased region" description="Acidic residues" evidence="4">
    <location>
        <begin position="430"/>
        <end position="442"/>
    </location>
</feature>
<protein>
    <recommendedName>
        <fullName evidence="5">U-box domain-containing protein</fullName>
    </recommendedName>
</protein>
<feature type="repeat" description="ANK" evidence="3">
    <location>
        <begin position="297"/>
        <end position="329"/>
    </location>
</feature>
<feature type="compositionally biased region" description="Low complexity" evidence="4">
    <location>
        <begin position="384"/>
        <end position="396"/>
    </location>
</feature>
<feature type="repeat" description="ANK" evidence="3">
    <location>
        <begin position="191"/>
        <end position="223"/>
    </location>
</feature>
<dbReference type="Gene3D" id="1.25.40.20">
    <property type="entry name" value="Ankyrin repeat-containing domain"/>
    <property type="match status" value="2"/>
</dbReference>
<dbReference type="Pfam" id="PF04564">
    <property type="entry name" value="U-box"/>
    <property type="match status" value="1"/>
</dbReference>
<feature type="repeat" description="ANK" evidence="3">
    <location>
        <begin position="224"/>
        <end position="256"/>
    </location>
</feature>
<feature type="compositionally biased region" description="Basic residues" evidence="4">
    <location>
        <begin position="450"/>
        <end position="462"/>
    </location>
</feature>
<evidence type="ECO:0000259" key="5">
    <source>
        <dbReference type="PROSITE" id="PS51698"/>
    </source>
</evidence>
<feature type="region of interest" description="Disordered" evidence="4">
    <location>
        <begin position="350"/>
        <end position="396"/>
    </location>
</feature>
<dbReference type="SMART" id="SM00504">
    <property type="entry name" value="Ubox"/>
    <property type="match status" value="1"/>
</dbReference>
<evidence type="ECO:0000313" key="7">
    <source>
        <dbReference type="Proteomes" id="UP001209570"/>
    </source>
</evidence>
<keyword evidence="2 3" id="KW-0040">ANK repeat</keyword>
<dbReference type="PROSITE" id="PS50297">
    <property type="entry name" value="ANK_REP_REGION"/>
    <property type="match status" value="4"/>
</dbReference>
<feature type="domain" description="U-box" evidence="5">
    <location>
        <begin position="466"/>
        <end position="540"/>
    </location>
</feature>
<dbReference type="Pfam" id="PF12796">
    <property type="entry name" value="Ank_2"/>
    <property type="match status" value="2"/>
</dbReference>
<feature type="compositionally biased region" description="Basic and acidic residues" evidence="4">
    <location>
        <begin position="532"/>
        <end position="559"/>
    </location>
</feature>
<dbReference type="GO" id="GO:0004842">
    <property type="term" value="F:ubiquitin-protein transferase activity"/>
    <property type="evidence" value="ECO:0007669"/>
    <property type="project" value="InterPro"/>
</dbReference>
<dbReference type="AlphaFoldDB" id="A0AAD5M972"/>
<comment type="caution">
    <text evidence="6">The sequence shown here is derived from an EMBL/GenBank/DDBJ whole genome shotgun (WGS) entry which is preliminary data.</text>
</comment>
<dbReference type="InterPro" id="IPR013083">
    <property type="entry name" value="Znf_RING/FYVE/PHD"/>
</dbReference>
<name>A0AAD5M972_PYTIN</name>
<feature type="repeat" description="ANK" evidence="3">
    <location>
        <begin position="264"/>
        <end position="296"/>
    </location>
</feature>
<dbReference type="CDD" id="cd16664">
    <property type="entry name" value="RING-Ubox_PUB"/>
    <property type="match status" value="1"/>
</dbReference>